<sequence length="746" mass="80709">MNFEEEVWQYTDVYDKSVLRGPVSFPKLRSLWRQGHIGPSTTVFNETWLDRPVAVKRVKGLMTALSQKDEAPRRAAGGGGDPPGAMAAEGRGIDDQLWYCQMPNGDVVGPLKTLTLQRLWLDGRVGAQYLVRAKSSSTWPSNRTYTVSGLMQALELFRGQPDETREQKARLSERRQQRVPDIPQALLTPPRRPAGGADGAASATISPDEPISAVKEVVITLPNRRPHHHNHAAAAGRSSSRRGSQSSRRAEKAEVSTTVEPDSSTTTTTTTGSSLRSASPEASEATSSTAAAPPPAALPSRRRQGHRRRRRSESAGGGIDAAAKLEEANAQIKRLAHSLAQSEKEKIQAREVALSLRTMLLDERKRVRKPPAPTPALPKSPYVENSAPEHSLELKKLSHMSTDSLFTYASNLRAENEKLLSIRKEIVDAHQSRERERSGHEGARSVTPVPFNISPSVPVSAGGAGVGAARSAPTAPREAYEPTTRSVHAESLVGPAHSPFGGGLGPTDFGSYHLRRGSESSGGPCDCTKPGSPLGGPPSSHQDAMLDDIEREIELFLTPREGPQGSAREVRLDDDANLPPRSQAAAPQRDVRALDHHEASGSEAGDGFTFPKTPAHARSDSLESSGGGGGHAWSGGVTVARHQPRAKRVDEAVETFVRKFRENGFLLPLSYQDGFGYSLSGKKVHLAVFGTKLHVRFGGGYIDFRDYLDQKKTVLQELARPKGERTPQPQAGGEEDQEQDAKPKQE</sequence>
<feature type="compositionally biased region" description="Basic and acidic residues" evidence="1">
    <location>
        <begin position="589"/>
        <end position="600"/>
    </location>
</feature>
<feature type="region of interest" description="Disordered" evidence="1">
    <location>
        <begin position="66"/>
        <end position="86"/>
    </location>
</feature>
<proteinExistence type="predicted"/>
<dbReference type="EMBL" id="CP151505">
    <property type="protein sequence ID" value="WZN62170.1"/>
    <property type="molecule type" value="Genomic_DNA"/>
</dbReference>
<feature type="compositionally biased region" description="Low complexity" evidence="1">
    <location>
        <begin position="232"/>
        <end position="247"/>
    </location>
</feature>
<evidence type="ECO:0000313" key="3">
    <source>
        <dbReference type="Proteomes" id="UP001472866"/>
    </source>
</evidence>
<evidence type="ECO:0008006" key="4">
    <source>
        <dbReference type="Google" id="ProtNLM"/>
    </source>
</evidence>
<feature type="region of interest" description="Disordered" evidence="1">
    <location>
        <begin position="170"/>
        <end position="209"/>
    </location>
</feature>
<protein>
    <recommendedName>
        <fullName evidence="4">GYF domain-containing protein</fullName>
    </recommendedName>
</protein>
<evidence type="ECO:0000313" key="2">
    <source>
        <dbReference type="EMBL" id="WZN62170.1"/>
    </source>
</evidence>
<gene>
    <name evidence="2" type="ORF">HKI87_05g37060</name>
</gene>
<dbReference type="AlphaFoldDB" id="A0AAX4P763"/>
<organism evidence="2 3">
    <name type="scientific">Chloropicon roscoffensis</name>
    <dbReference type="NCBI Taxonomy" id="1461544"/>
    <lineage>
        <taxon>Eukaryota</taxon>
        <taxon>Viridiplantae</taxon>
        <taxon>Chlorophyta</taxon>
        <taxon>Chloropicophyceae</taxon>
        <taxon>Chloropicales</taxon>
        <taxon>Chloropicaceae</taxon>
        <taxon>Chloropicon</taxon>
    </lineage>
</organism>
<keyword evidence="3" id="KW-1185">Reference proteome</keyword>
<feature type="region of interest" description="Disordered" evidence="1">
    <location>
        <begin position="557"/>
        <end position="645"/>
    </location>
</feature>
<feature type="region of interest" description="Disordered" evidence="1">
    <location>
        <begin position="431"/>
        <end position="450"/>
    </location>
</feature>
<reference evidence="2 3" key="1">
    <citation type="submission" date="2024-03" db="EMBL/GenBank/DDBJ databases">
        <title>Complete genome sequence of the green alga Chloropicon roscoffensis RCC1871.</title>
        <authorList>
            <person name="Lemieux C."/>
            <person name="Pombert J.-F."/>
            <person name="Otis C."/>
            <person name="Turmel M."/>
        </authorList>
    </citation>
    <scope>NUCLEOTIDE SEQUENCE [LARGE SCALE GENOMIC DNA]</scope>
    <source>
        <strain evidence="2 3">RCC1871</strain>
    </source>
</reference>
<feature type="compositionally biased region" description="Low complexity" evidence="1">
    <location>
        <begin position="256"/>
        <end position="291"/>
    </location>
</feature>
<feature type="region of interest" description="Disordered" evidence="1">
    <location>
        <begin position="459"/>
        <end position="543"/>
    </location>
</feature>
<evidence type="ECO:0000256" key="1">
    <source>
        <dbReference type="SAM" id="MobiDB-lite"/>
    </source>
</evidence>
<feature type="compositionally biased region" description="Basic and acidic residues" evidence="1">
    <location>
        <begin position="431"/>
        <end position="443"/>
    </location>
</feature>
<feature type="region of interest" description="Disordered" evidence="1">
    <location>
        <begin position="717"/>
        <end position="746"/>
    </location>
</feature>
<feature type="compositionally biased region" description="Basic residues" evidence="1">
    <location>
        <begin position="300"/>
        <end position="311"/>
    </location>
</feature>
<feature type="compositionally biased region" description="Low complexity" evidence="1">
    <location>
        <begin position="459"/>
        <end position="473"/>
    </location>
</feature>
<dbReference type="Proteomes" id="UP001472866">
    <property type="component" value="Chromosome 05"/>
</dbReference>
<accession>A0AAX4P763</accession>
<name>A0AAX4P763_9CHLO</name>
<feature type="region of interest" description="Disordered" evidence="1">
    <location>
        <begin position="222"/>
        <end position="322"/>
    </location>
</feature>